<name>A0A0T6B0D1_9SCAR</name>
<keyword evidence="1" id="KW-0132">Cell division</keyword>
<evidence type="ECO:0000313" key="6">
    <source>
        <dbReference type="EMBL" id="KRT80911.1"/>
    </source>
</evidence>
<evidence type="ECO:0000313" key="7">
    <source>
        <dbReference type="Proteomes" id="UP000051574"/>
    </source>
</evidence>
<dbReference type="InterPro" id="IPR024990">
    <property type="entry name" value="Apc1"/>
</dbReference>
<dbReference type="GO" id="GO:0005680">
    <property type="term" value="C:anaphase-promoting complex"/>
    <property type="evidence" value="ECO:0007669"/>
    <property type="project" value="InterPro"/>
</dbReference>
<dbReference type="PANTHER" id="PTHR12827:SF3">
    <property type="entry name" value="ANAPHASE-PROMOTING COMPLEX SUBUNIT 1"/>
    <property type="match status" value="1"/>
</dbReference>
<protein>
    <recommendedName>
        <fullName evidence="5">Anaphase-promoting complex subunit 1 N-terminal domain-containing protein</fullName>
    </recommendedName>
</protein>
<organism evidence="6 7">
    <name type="scientific">Oryctes borbonicus</name>
    <dbReference type="NCBI Taxonomy" id="1629725"/>
    <lineage>
        <taxon>Eukaryota</taxon>
        <taxon>Metazoa</taxon>
        <taxon>Ecdysozoa</taxon>
        <taxon>Arthropoda</taxon>
        <taxon>Hexapoda</taxon>
        <taxon>Insecta</taxon>
        <taxon>Pterygota</taxon>
        <taxon>Neoptera</taxon>
        <taxon>Endopterygota</taxon>
        <taxon>Coleoptera</taxon>
        <taxon>Polyphaga</taxon>
        <taxon>Scarabaeiformia</taxon>
        <taxon>Scarabaeidae</taxon>
        <taxon>Dynastinae</taxon>
        <taxon>Oryctes</taxon>
    </lineage>
</organism>
<dbReference type="OrthoDB" id="26401at2759"/>
<gene>
    <name evidence="6" type="ORF">AMK59_6226</name>
</gene>
<evidence type="ECO:0000256" key="3">
    <source>
        <dbReference type="ARBA" id="ARBA00023306"/>
    </source>
</evidence>
<keyword evidence="2" id="KW-0498">Mitosis</keyword>
<dbReference type="GO" id="GO:0060090">
    <property type="term" value="F:molecular adaptor activity"/>
    <property type="evidence" value="ECO:0007669"/>
    <property type="project" value="TreeGrafter"/>
</dbReference>
<reference evidence="6 7" key="1">
    <citation type="submission" date="2015-09" db="EMBL/GenBank/DDBJ databases">
        <title>Draft genome of the scarab beetle Oryctes borbonicus.</title>
        <authorList>
            <person name="Meyer J.M."/>
            <person name="Markov G.V."/>
            <person name="Baskaran P."/>
            <person name="Herrmann M."/>
            <person name="Sommer R.J."/>
            <person name="Roedelsperger C."/>
        </authorList>
    </citation>
    <scope>NUCLEOTIDE SEQUENCE [LARGE SCALE GENOMIC DNA]</scope>
    <source>
        <strain evidence="6">OB123</strain>
        <tissue evidence="6">Whole animal</tissue>
    </source>
</reference>
<accession>A0A0T6B0D1</accession>
<feature type="compositionally biased region" description="Polar residues" evidence="4">
    <location>
        <begin position="1"/>
        <end position="19"/>
    </location>
</feature>
<evidence type="ECO:0000259" key="5">
    <source>
        <dbReference type="Pfam" id="PF12859"/>
    </source>
</evidence>
<dbReference type="EMBL" id="LJIG01016335">
    <property type="protein sequence ID" value="KRT80911.1"/>
    <property type="molecule type" value="Genomic_DNA"/>
</dbReference>
<dbReference type="GO" id="GO:0051301">
    <property type="term" value="P:cell division"/>
    <property type="evidence" value="ECO:0007669"/>
    <property type="project" value="UniProtKB-KW"/>
</dbReference>
<feature type="non-terminal residue" evidence="6">
    <location>
        <position position="480"/>
    </location>
</feature>
<feature type="region of interest" description="Disordered" evidence="4">
    <location>
        <begin position="72"/>
        <end position="91"/>
    </location>
</feature>
<dbReference type="GO" id="GO:0031145">
    <property type="term" value="P:anaphase-promoting complex-dependent catabolic process"/>
    <property type="evidence" value="ECO:0007669"/>
    <property type="project" value="TreeGrafter"/>
</dbReference>
<evidence type="ECO:0000256" key="4">
    <source>
        <dbReference type="SAM" id="MobiDB-lite"/>
    </source>
</evidence>
<proteinExistence type="predicted"/>
<dbReference type="PANTHER" id="PTHR12827">
    <property type="entry name" value="MEIOTIC CHECKPOINT REGULATOR TSG24 FAMILY MEMBER"/>
    <property type="match status" value="1"/>
</dbReference>
<evidence type="ECO:0000256" key="2">
    <source>
        <dbReference type="ARBA" id="ARBA00022776"/>
    </source>
</evidence>
<dbReference type="InterPro" id="IPR049255">
    <property type="entry name" value="Apc1_N"/>
</dbReference>
<keyword evidence="7" id="KW-1185">Reference proteome</keyword>
<feature type="domain" description="Anaphase-promoting complex subunit 1 N-terminal" evidence="5">
    <location>
        <begin position="154"/>
        <end position="288"/>
    </location>
</feature>
<dbReference type="Pfam" id="PF12859">
    <property type="entry name" value="ANAPC1"/>
    <property type="match status" value="1"/>
</dbReference>
<feature type="region of interest" description="Disordered" evidence="4">
    <location>
        <begin position="1"/>
        <end position="31"/>
    </location>
</feature>
<dbReference type="Proteomes" id="UP000051574">
    <property type="component" value="Unassembled WGS sequence"/>
</dbReference>
<evidence type="ECO:0000256" key="1">
    <source>
        <dbReference type="ARBA" id="ARBA00022618"/>
    </source>
</evidence>
<dbReference type="AlphaFoldDB" id="A0A0T6B0D1"/>
<dbReference type="GO" id="GO:0007091">
    <property type="term" value="P:metaphase/anaphase transition of mitotic cell cycle"/>
    <property type="evidence" value="ECO:0007669"/>
    <property type="project" value="TreeGrafter"/>
</dbReference>
<sequence length="480" mass="54086">MIAATNPQEFIPSGRQQVLNHPGPVEPLNNRQDYVTDDFLLRDFEKVSIVDTKSSEWWTLRKTPNLYEIADNTSPNVKNDSNKDNVAPEGSKSCVENSWSFKNADVNVSNKRRNSDVGASKFLPRRFSSDFEGKSSSAYNFKSDPLNCKPTLNFMEEELYVKGNIVIWSKGLFYNKDEDSTRETICTYSSTYAVKHALWCNFYCEKPVMENSLITAEFKPDDPPAEPISCVTIIDGQNLKVFTVDNEDFLTALPFHVNRVWNIKYGILLERDISDETNQSKLECQFPTIYSLSHPLDQVAPIALKSEIYHLIDDPLFQIVFTNENPSICMVFDGRIGQHSVYRIRRLPPAEWVDNVEKSKSNQAPSILCSSGKQKSRVSFWDNYKSAIHLSIPSPFGSKTGSVASAVSQLSSRAHSPIISISRCHTPSATISMVTESPSLLKSSRLNSLRNLESNFTSAQETFNFDGSQISYTNPVLCLE</sequence>
<keyword evidence="3" id="KW-0131">Cell cycle</keyword>
<comment type="caution">
    <text evidence="6">The sequence shown here is derived from an EMBL/GenBank/DDBJ whole genome shotgun (WGS) entry which is preliminary data.</text>
</comment>
<dbReference type="GO" id="GO:0070979">
    <property type="term" value="P:protein K11-linked ubiquitination"/>
    <property type="evidence" value="ECO:0007669"/>
    <property type="project" value="TreeGrafter"/>
</dbReference>